<sequence length="452" mass="50623">MSYFERASEFDIHGGQFTGIEISGNVYLGGQHSDPDQAIRRLVEKDAALNQYSPEHGTLSIPHFSKALLVRDLPECSDVGRIGTGSCAFDLLIRLGLFPGQPSEALAEYDTAVPLGAVVSRGNCYCGRISRHGFIYLVSRYFQDAAMAEVSGGGTCIVISTSIGRFKCYEIGDRIFIHFDIGTRSSHVELIDEQKLDDVFLAARGKYLTEEMLNNVPTSKWTADSTRSLEYLSTASFFGVPNAVIYMTKETLERWTRLRDFAYALIDTVLFLVEELTEPASFVSALSNVSLDAQHLANTANYSTPAEQLAICFAFTRTLSKKKISLLSFEYFHTYVVTNMKDITTAHQHYRSNKVEIGKLYSTSQDRFLLMLREFQPSVASNAFVHSHPAIRAELKKLLQPNKANNIGLVVFQGFLGTFALWNSLRVLMRAREAPEEWIRFLAADEDEIYIG</sequence>
<dbReference type="Proteomes" id="UP000054270">
    <property type="component" value="Unassembled WGS sequence"/>
</dbReference>
<name>A0A0D2LL62_HYPSF</name>
<gene>
    <name evidence="1" type="ORF">HYPSUDRAFT_717109</name>
</gene>
<protein>
    <submittedName>
        <fullName evidence="1">Uncharacterized protein</fullName>
    </submittedName>
</protein>
<dbReference type="EMBL" id="KN817521">
    <property type="protein sequence ID" value="KJA28612.1"/>
    <property type="molecule type" value="Genomic_DNA"/>
</dbReference>
<proteinExistence type="predicted"/>
<accession>A0A0D2LL62</accession>
<dbReference type="AlphaFoldDB" id="A0A0D2LL62"/>
<dbReference type="OrthoDB" id="2950951at2759"/>
<reference evidence="2" key="1">
    <citation type="submission" date="2014-04" db="EMBL/GenBank/DDBJ databases">
        <title>Evolutionary Origins and Diversification of the Mycorrhizal Mutualists.</title>
        <authorList>
            <consortium name="DOE Joint Genome Institute"/>
            <consortium name="Mycorrhizal Genomics Consortium"/>
            <person name="Kohler A."/>
            <person name="Kuo A."/>
            <person name="Nagy L.G."/>
            <person name="Floudas D."/>
            <person name="Copeland A."/>
            <person name="Barry K.W."/>
            <person name="Cichocki N."/>
            <person name="Veneault-Fourrey C."/>
            <person name="LaButti K."/>
            <person name="Lindquist E.A."/>
            <person name="Lipzen A."/>
            <person name="Lundell T."/>
            <person name="Morin E."/>
            <person name="Murat C."/>
            <person name="Riley R."/>
            <person name="Ohm R."/>
            <person name="Sun H."/>
            <person name="Tunlid A."/>
            <person name="Henrissat B."/>
            <person name="Grigoriev I.V."/>
            <person name="Hibbett D.S."/>
            <person name="Martin F."/>
        </authorList>
    </citation>
    <scope>NUCLEOTIDE SEQUENCE [LARGE SCALE GENOMIC DNA]</scope>
    <source>
        <strain evidence="2">FD-334 SS-4</strain>
    </source>
</reference>
<keyword evidence="2" id="KW-1185">Reference proteome</keyword>
<evidence type="ECO:0000313" key="1">
    <source>
        <dbReference type="EMBL" id="KJA28612.1"/>
    </source>
</evidence>
<organism evidence="1 2">
    <name type="scientific">Hypholoma sublateritium (strain FD-334 SS-4)</name>
    <dbReference type="NCBI Taxonomy" id="945553"/>
    <lineage>
        <taxon>Eukaryota</taxon>
        <taxon>Fungi</taxon>
        <taxon>Dikarya</taxon>
        <taxon>Basidiomycota</taxon>
        <taxon>Agaricomycotina</taxon>
        <taxon>Agaricomycetes</taxon>
        <taxon>Agaricomycetidae</taxon>
        <taxon>Agaricales</taxon>
        <taxon>Agaricineae</taxon>
        <taxon>Strophariaceae</taxon>
        <taxon>Hypholoma</taxon>
    </lineage>
</organism>
<evidence type="ECO:0000313" key="2">
    <source>
        <dbReference type="Proteomes" id="UP000054270"/>
    </source>
</evidence>